<reference evidence="12 13" key="1">
    <citation type="submission" date="2019-05" db="EMBL/GenBank/DDBJ databases">
        <title>Dyadobacter AR-3-8 sp. nov., isolated from arctic soil.</title>
        <authorList>
            <person name="Chaudhary D.K."/>
        </authorList>
    </citation>
    <scope>NUCLEOTIDE SEQUENCE [LARGE SCALE GENOMIC DNA]</scope>
    <source>
        <strain evidence="12 13">AR-3-8</strain>
    </source>
</reference>
<comment type="similarity">
    <text evidence="2 9">Belongs to the major facilitator superfamily. Sugar transporter (TC 2.A.1.1) family.</text>
</comment>
<evidence type="ECO:0000313" key="12">
    <source>
        <dbReference type="EMBL" id="TKT86271.1"/>
    </source>
</evidence>
<evidence type="ECO:0000256" key="8">
    <source>
        <dbReference type="ARBA" id="ARBA00023136"/>
    </source>
</evidence>
<sequence length="471" mass="51788">MCDDQGQHQDEQSQRRLQNQLIMGNQGSVFFLYKITLVAAVGGLLFGYDTAVIAGAIGFLQIKFDLSPSMVGWVASCALIGCVFGALFAGALSDWLGRKKILILSAILFGISSLGIAVPSDLNWFVFFRIIGGLGIGIASMLAPMYITEIAPAEKRGRLVSINQLGIVTGILLIYFVNAEIAGMYDESWNVETGWRWMFGSGIFPSVIFLVLLFFVPESPRWLAKQGRNEEALFILTKINGPQKAGLELVEINQNLNTESVSFSEIFKPGIRKALVVGIILAMFSQITGINAIMYYAPEIFKSTGDGSDSALLQTILVGVVNFLFTIVAIKYVDKVGRKSLLLAGSAGMTVCLALIGGAFYLDLAKGYLVLISILAYIAFFALSLGPLTFVVIAEIFPNRTRGRAMSICVFALWIFVFIVSQCFPILLQSIGNAFTFWIFMLMSIGAFLFVWKFIPETKEKTLEEMEKLWL</sequence>
<proteinExistence type="inferred from homology"/>
<dbReference type="InterPro" id="IPR005829">
    <property type="entry name" value="Sugar_transporter_CS"/>
</dbReference>
<keyword evidence="13" id="KW-1185">Reference proteome</keyword>
<keyword evidence="7 10" id="KW-1133">Transmembrane helix</keyword>
<feature type="transmembrane region" description="Helical" evidence="10">
    <location>
        <begin position="434"/>
        <end position="455"/>
    </location>
</feature>
<dbReference type="FunFam" id="1.20.1250.20:FF:000122">
    <property type="entry name" value="D-xylose transporter XylE"/>
    <property type="match status" value="1"/>
</dbReference>
<dbReference type="CDD" id="cd17359">
    <property type="entry name" value="MFS_XylE_like"/>
    <property type="match status" value="1"/>
</dbReference>
<feature type="transmembrane region" description="Helical" evidence="10">
    <location>
        <begin position="159"/>
        <end position="177"/>
    </location>
</feature>
<feature type="transmembrane region" description="Helical" evidence="10">
    <location>
        <begin position="101"/>
        <end position="118"/>
    </location>
</feature>
<feature type="transmembrane region" description="Helical" evidence="10">
    <location>
        <begin position="197"/>
        <end position="216"/>
    </location>
</feature>
<feature type="transmembrane region" description="Helical" evidence="10">
    <location>
        <begin position="368"/>
        <end position="393"/>
    </location>
</feature>
<feature type="transmembrane region" description="Helical" evidence="10">
    <location>
        <begin position="342"/>
        <end position="362"/>
    </location>
</feature>
<comment type="caution">
    <text evidence="12">The sequence shown here is derived from an EMBL/GenBank/DDBJ whole genome shotgun (WGS) entry which is preliminary data.</text>
</comment>
<dbReference type="InterPro" id="IPR036259">
    <property type="entry name" value="MFS_trans_sf"/>
</dbReference>
<keyword evidence="3 9" id="KW-0813">Transport</keyword>
<comment type="subcellular location">
    <subcellularLocation>
        <location evidence="1">Cell membrane</location>
        <topology evidence="1">Multi-pass membrane protein</topology>
    </subcellularLocation>
</comment>
<dbReference type="GO" id="GO:0005886">
    <property type="term" value="C:plasma membrane"/>
    <property type="evidence" value="ECO:0007669"/>
    <property type="project" value="UniProtKB-SubCell"/>
</dbReference>
<feature type="transmembrane region" description="Helical" evidence="10">
    <location>
        <begin position="274"/>
        <end position="296"/>
    </location>
</feature>
<dbReference type="PROSITE" id="PS50850">
    <property type="entry name" value="MFS"/>
    <property type="match status" value="1"/>
</dbReference>
<keyword evidence="8 10" id="KW-0472">Membrane</keyword>
<dbReference type="Proteomes" id="UP000304900">
    <property type="component" value="Unassembled WGS sequence"/>
</dbReference>
<dbReference type="PANTHER" id="PTHR48020">
    <property type="entry name" value="PROTON MYO-INOSITOL COTRANSPORTER"/>
    <property type="match status" value="1"/>
</dbReference>
<feature type="transmembrane region" description="Helical" evidence="10">
    <location>
        <begin position="405"/>
        <end position="428"/>
    </location>
</feature>
<feature type="transmembrane region" description="Helical" evidence="10">
    <location>
        <begin position="70"/>
        <end position="89"/>
    </location>
</feature>
<feature type="transmembrane region" description="Helical" evidence="10">
    <location>
        <begin position="311"/>
        <end position="330"/>
    </location>
</feature>
<dbReference type="Pfam" id="PF00083">
    <property type="entry name" value="Sugar_tr"/>
    <property type="match status" value="1"/>
</dbReference>
<accession>A0A4U6CS06</accession>
<evidence type="ECO:0000256" key="4">
    <source>
        <dbReference type="ARBA" id="ARBA00022475"/>
    </source>
</evidence>
<protein>
    <submittedName>
        <fullName evidence="12">MFS transporter</fullName>
    </submittedName>
</protein>
<dbReference type="InterPro" id="IPR020846">
    <property type="entry name" value="MFS_dom"/>
</dbReference>
<keyword evidence="4" id="KW-1003">Cell membrane</keyword>
<evidence type="ECO:0000256" key="1">
    <source>
        <dbReference type="ARBA" id="ARBA00004651"/>
    </source>
</evidence>
<dbReference type="OrthoDB" id="9783823at2"/>
<dbReference type="PRINTS" id="PR00171">
    <property type="entry name" value="SUGRTRNSPORT"/>
</dbReference>
<evidence type="ECO:0000256" key="2">
    <source>
        <dbReference type="ARBA" id="ARBA00010992"/>
    </source>
</evidence>
<dbReference type="Gene3D" id="1.20.1250.20">
    <property type="entry name" value="MFS general substrate transporter like domains"/>
    <property type="match status" value="2"/>
</dbReference>
<name>A0A4U6CS06_9BACT</name>
<dbReference type="InterPro" id="IPR003663">
    <property type="entry name" value="Sugar/inositol_transpt"/>
</dbReference>
<dbReference type="PANTHER" id="PTHR48020:SF12">
    <property type="entry name" value="PROTON MYO-INOSITOL COTRANSPORTER"/>
    <property type="match status" value="1"/>
</dbReference>
<feature type="transmembrane region" description="Helical" evidence="10">
    <location>
        <begin position="124"/>
        <end position="147"/>
    </location>
</feature>
<evidence type="ECO:0000256" key="9">
    <source>
        <dbReference type="RuleBase" id="RU003346"/>
    </source>
</evidence>
<evidence type="ECO:0000256" key="5">
    <source>
        <dbReference type="ARBA" id="ARBA00022597"/>
    </source>
</evidence>
<dbReference type="PROSITE" id="PS00216">
    <property type="entry name" value="SUGAR_TRANSPORT_1"/>
    <property type="match status" value="2"/>
</dbReference>
<keyword evidence="6 10" id="KW-0812">Transmembrane</keyword>
<evidence type="ECO:0000313" key="13">
    <source>
        <dbReference type="Proteomes" id="UP000304900"/>
    </source>
</evidence>
<dbReference type="InterPro" id="IPR047984">
    <property type="entry name" value="XylE-like"/>
</dbReference>
<evidence type="ECO:0000256" key="3">
    <source>
        <dbReference type="ARBA" id="ARBA00022448"/>
    </source>
</evidence>
<dbReference type="AlphaFoldDB" id="A0A4U6CS06"/>
<feature type="domain" description="Major facilitator superfamily (MFS) profile" evidence="11">
    <location>
        <begin position="35"/>
        <end position="459"/>
    </location>
</feature>
<dbReference type="InterPro" id="IPR005828">
    <property type="entry name" value="MFS_sugar_transport-like"/>
</dbReference>
<keyword evidence="5" id="KW-0762">Sugar transport</keyword>
<dbReference type="EMBL" id="SZVO01000025">
    <property type="protein sequence ID" value="TKT86271.1"/>
    <property type="molecule type" value="Genomic_DNA"/>
</dbReference>
<evidence type="ECO:0000256" key="7">
    <source>
        <dbReference type="ARBA" id="ARBA00022989"/>
    </source>
</evidence>
<dbReference type="RefSeq" id="WP_137344228.1">
    <property type="nucleotide sequence ID" value="NZ_BSQH01000027.1"/>
</dbReference>
<evidence type="ECO:0000259" key="11">
    <source>
        <dbReference type="PROSITE" id="PS50850"/>
    </source>
</evidence>
<evidence type="ECO:0000256" key="10">
    <source>
        <dbReference type="SAM" id="Phobius"/>
    </source>
</evidence>
<dbReference type="NCBIfam" id="TIGR00879">
    <property type="entry name" value="SP"/>
    <property type="match status" value="1"/>
</dbReference>
<dbReference type="SUPFAM" id="SSF103473">
    <property type="entry name" value="MFS general substrate transporter"/>
    <property type="match status" value="1"/>
</dbReference>
<feature type="transmembrane region" description="Helical" evidence="10">
    <location>
        <begin position="31"/>
        <end position="58"/>
    </location>
</feature>
<dbReference type="PROSITE" id="PS00217">
    <property type="entry name" value="SUGAR_TRANSPORT_2"/>
    <property type="match status" value="1"/>
</dbReference>
<organism evidence="12 13">
    <name type="scientific">Dyadobacter frigoris</name>
    <dbReference type="NCBI Taxonomy" id="2576211"/>
    <lineage>
        <taxon>Bacteria</taxon>
        <taxon>Pseudomonadati</taxon>
        <taxon>Bacteroidota</taxon>
        <taxon>Cytophagia</taxon>
        <taxon>Cytophagales</taxon>
        <taxon>Spirosomataceae</taxon>
        <taxon>Dyadobacter</taxon>
    </lineage>
</organism>
<dbReference type="GO" id="GO:0022857">
    <property type="term" value="F:transmembrane transporter activity"/>
    <property type="evidence" value="ECO:0007669"/>
    <property type="project" value="InterPro"/>
</dbReference>
<evidence type="ECO:0000256" key="6">
    <source>
        <dbReference type="ARBA" id="ARBA00022692"/>
    </source>
</evidence>
<gene>
    <name evidence="12" type="ORF">FDK13_32690</name>
</gene>
<dbReference type="InterPro" id="IPR050814">
    <property type="entry name" value="Myo-inositol_Transporter"/>
</dbReference>